<sequence>MNKLVNVHYQRLNLKNKYRRFTSDKVMTNDTNEIESIELFHGSYGSLLFDPMWRSKRISILERDKHQCINCKSQIGLQVHHRQYHFSKATNQFKMPWEYADNLLITLCEKCHQKGHKQYKVPTISI</sequence>
<dbReference type="AlphaFoldDB" id="A0A4R0NLP6"/>
<dbReference type="Proteomes" id="UP000293347">
    <property type="component" value="Unassembled WGS sequence"/>
</dbReference>
<name>A0A4R0NLP6_9SPHI</name>
<evidence type="ECO:0000313" key="1">
    <source>
        <dbReference type="EMBL" id="TCC99954.1"/>
    </source>
</evidence>
<reference evidence="1 2" key="1">
    <citation type="submission" date="2019-02" db="EMBL/GenBank/DDBJ databases">
        <title>Pedobacter sp. RP-1-14 sp. nov., isolated from Arctic soil.</title>
        <authorList>
            <person name="Dahal R.H."/>
        </authorList>
    </citation>
    <scope>NUCLEOTIDE SEQUENCE [LARGE SCALE GENOMIC DNA]</scope>
    <source>
        <strain evidence="1 2">RP-1-14</strain>
    </source>
</reference>
<evidence type="ECO:0000313" key="2">
    <source>
        <dbReference type="Proteomes" id="UP000293347"/>
    </source>
</evidence>
<dbReference type="OrthoDB" id="6624755at2"/>
<accession>A0A4R0NLP6</accession>
<organism evidence="1 2">
    <name type="scientific">Pedobacter psychroterrae</name>
    <dbReference type="NCBI Taxonomy" id="2530453"/>
    <lineage>
        <taxon>Bacteria</taxon>
        <taxon>Pseudomonadati</taxon>
        <taxon>Bacteroidota</taxon>
        <taxon>Sphingobacteriia</taxon>
        <taxon>Sphingobacteriales</taxon>
        <taxon>Sphingobacteriaceae</taxon>
        <taxon>Pedobacter</taxon>
    </lineage>
</organism>
<comment type="caution">
    <text evidence="1">The sequence shown here is derived from an EMBL/GenBank/DDBJ whole genome shotgun (WGS) entry which is preliminary data.</text>
</comment>
<dbReference type="EMBL" id="SJSL01000005">
    <property type="protein sequence ID" value="TCC99954.1"/>
    <property type="molecule type" value="Genomic_DNA"/>
</dbReference>
<evidence type="ECO:0008006" key="3">
    <source>
        <dbReference type="Google" id="ProtNLM"/>
    </source>
</evidence>
<keyword evidence="2" id="KW-1185">Reference proteome</keyword>
<proteinExistence type="predicted"/>
<protein>
    <recommendedName>
        <fullName evidence="3">HNH endonuclease</fullName>
    </recommendedName>
</protein>
<gene>
    <name evidence="1" type="ORF">EZ437_17090</name>
</gene>